<evidence type="ECO:0000313" key="3">
    <source>
        <dbReference type="EMBL" id="MDN3618036.1"/>
    </source>
</evidence>
<dbReference type="EMBL" id="JAUFQH010000002">
    <property type="protein sequence ID" value="MDN3618036.1"/>
    <property type="molecule type" value="Genomic_DNA"/>
</dbReference>
<dbReference type="RefSeq" id="WP_208889829.1">
    <property type="nucleotide sequence ID" value="NZ_CP019336.1"/>
</dbReference>
<gene>
    <name evidence="2" type="ORF">BTO15_17840</name>
    <name evidence="3" type="ORF">QWY81_01045</name>
</gene>
<evidence type="ECO:0000259" key="1">
    <source>
        <dbReference type="PROSITE" id="PS51186"/>
    </source>
</evidence>
<dbReference type="Proteomes" id="UP001228636">
    <property type="component" value="Unassembled WGS sequence"/>
</dbReference>
<reference evidence="3" key="3">
    <citation type="submission" date="2023-06" db="EMBL/GenBank/DDBJ databases">
        <authorList>
            <person name="Lucena T."/>
            <person name="Sun Q."/>
        </authorList>
    </citation>
    <scope>NUCLEOTIDE SEQUENCE</scope>
    <source>
        <strain evidence="3">CECT 8670</strain>
    </source>
</reference>
<protein>
    <submittedName>
        <fullName evidence="3">GNAT family N-acetyltransferase</fullName>
    </submittedName>
</protein>
<organism evidence="3 5">
    <name type="scientific">Polaribacter sejongensis</name>
    <dbReference type="NCBI Taxonomy" id="985043"/>
    <lineage>
        <taxon>Bacteria</taxon>
        <taxon>Pseudomonadati</taxon>
        <taxon>Bacteroidota</taxon>
        <taxon>Flavobacteriia</taxon>
        <taxon>Flavobacteriales</taxon>
        <taxon>Flavobacteriaceae</taxon>
    </lineage>
</organism>
<dbReference type="Proteomes" id="UP000232721">
    <property type="component" value="Chromosome"/>
</dbReference>
<accession>A0AAJ1QTR6</accession>
<evidence type="ECO:0000313" key="2">
    <source>
        <dbReference type="EMBL" id="AUC23845.1"/>
    </source>
</evidence>
<proteinExistence type="predicted"/>
<dbReference type="GO" id="GO:0016747">
    <property type="term" value="F:acyltransferase activity, transferring groups other than amino-acyl groups"/>
    <property type="evidence" value="ECO:0007669"/>
    <property type="project" value="InterPro"/>
</dbReference>
<reference evidence="3 5" key="1">
    <citation type="journal article" date="2014" name="Int. J. Syst. Evol. Microbiol.">
        <title>Complete genome sequence of Corynebacterium casei LMG S-19264T (=DSM 44701T), isolated from a smear-ripened cheese.</title>
        <authorList>
            <consortium name="US DOE Joint Genome Institute (JGI-PGF)"/>
            <person name="Walter F."/>
            <person name="Albersmeier A."/>
            <person name="Kalinowski J."/>
            <person name="Ruckert C."/>
        </authorList>
    </citation>
    <scope>NUCLEOTIDE SEQUENCE [LARGE SCALE GENOMIC DNA]</scope>
    <source>
        <strain evidence="3 5">CECT 8670</strain>
    </source>
</reference>
<evidence type="ECO:0000313" key="4">
    <source>
        <dbReference type="Proteomes" id="UP000232721"/>
    </source>
</evidence>
<dbReference type="InterPro" id="IPR000182">
    <property type="entry name" value="GNAT_dom"/>
</dbReference>
<feature type="domain" description="N-acetyltransferase" evidence="1">
    <location>
        <begin position="3"/>
        <end position="148"/>
    </location>
</feature>
<keyword evidence="4" id="KW-1185">Reference proteome</keyword>
<reference evidence="2 4" key="2">
    <citation type="submission" date="2017-02" db="EMBL/GenBank/DDBJ databases">
        <title>Trade-off between light-utilization and light-protection in marine flavobacteria.</title>
        <authorList>
            <person name="Kumagai Y."/>
            <person name="Yoshizawa S."/>
            <person name="Kogure K."/>
            <person name="Iwasaki W."/>
        </authorList>
    </citation>
    <scope>NUCLEOTIDE SEQUENCE [LARGE SCALE GENOMIC DNA]</scope>
    <source>
        <strain evidence="2 4">KCTC 23670</strain>
    </source>
</reference>
<dbReference type="Gene3D" id="3.40.630.30">
    <property type="match status" value="1"/>
</dbReference>
<dbReference type="Pfam" id="PF00583">
    <property type="entry name" value="Acetyltransf_1"/>
    <property type="match status" value="1"/>
</dbReference>
<dbReference type="PROSITE" id="PS51186">
    <property type="entry name" value="GNAT"/>
    <property type="match status" value="1"/>
</dbReference>
<name>A0AAJ1QTR6_9FLAO</name>
<evidence type="ECO:0000313" key="5">
    <source>
        <dbReference type="Proteomes" id="UP001228636"/>
    </source>
</evidence>
<sequence length="148" mass="17111">MNTLIKVIEAEEILTIIPLLTKLNSKTPLEILKERVVETSKNTNYECIGLYVDEKLVGISGLWYTTRHYIGKSAEPDHVIIDDSIRGQGLGKQFFKWIDNHVKNKGCEAIELNAYSGNTKSHKFYYNEGYDIYGFHFLKVLRADKKFY</sequence>
<dbReference type="CDD" id="cd04301">
    <property type="entry name" value="NAT_SF"/>
    <property type="match status" value="1"/>
</dbReference>
<dbReference type="InterPro" id="IPR016181">
    <property type="entry name" value="Acyl_CoA_acyltransferase"/>
</dbReference>
<dbReference type="EMBL" id="CP019336">
    <property type="protein sequence ID" value="AUC23845.1"/>
    <property type="molecule type" value="Genomic_DNA"/>
</dbReference>
<dbReference type="AlphaFoldDB" id="A0AAJ1QTR6"/>
<dbReference type="SUPFAM" id="SSF55729">
    <property type="entry name" value="Acyl-CoA N-acyltransferases (Nat)"/>
    <property type="match status" value="1"/>
</dbReference>